<gene>
    <name evidence="1" type="ORF">METZ01_LOCUS517368</name>
</gene>
<proteinExistence type="predicted"/>
<feature type="non-terminal residue" evidence="1">
    <location>
        <position position="1"/>
    </location>
</feature>
<accession>A0A383F6J2</accession>
<evidence type="ECO:0000313" key="1">
    <source>
        <dbReference type="EMBL" id="SVE64514.1"/>
    </source>
</evidence>
<dbReference type="AlphaFoldDB" id="A0A383F6J2"/>
<reference evidence="1" key="1">
    <citation type="submission" date="2018-05" db="EMBL/GenBank/DDBJ databases">
        <authorList>
            <person name="Lanie J.A."/>
            <person name="Ng W.-L."/>
            <person name="Kazmierczak K.M."/>
            <person name="Andrzejewski T.M."/>
            <person name="Davidsen T.M."/>
            <person name="Wayne K.J."/>
            <person name="Tettelin H."/>
            <person name="Glass J.I."/>
            <person name="Rusch D."/>
            <person name="Podicherti R."/>
            <person name="Tsui H.-C.T."/>
            <person name="Winkler M.E."/>
        </authorList>
    </citation>
    <scope>NUCLEOTIDE SEQUENCE</scope>
</reference>
<name>A0A383F6J2_9ZZZZ</name>
<organism evidence="1">
    <name type="scientific">marine metagenome</name>
    <dbReference type="NCBI Taxonomy" id="408172"/>
    <lineage>
        <taxon>unclassified sequences</taxon>
        <taxon>metagenomes</taxon>
        <taxon>ecological metagenomes</taxon>
    </lineage>
</organism>
<dbReference type="SUPFAM" id="SSF53756">
    <property type="entry name" value="UDP-Glycosyltransferase/glycogen phosphorylase"/>
    <property type="match status" value="1"/>
</dbReference>
<evidence type="ECO:0008006" key="2">
    <source>
        <dbReference type="Google" id="ProtNLM"/>
    </source>
</evidence>
<protein>
    <recommendedName>
        <fullName evidence="2">Glycogen phosphorylase</fullName>
    </recommendedName>
</protein>
<sequence length="59" mass="7263">ENLFRTLSEEVIPTFYNRDASRLPRAWLKKMRRAMATITPQYNTWRMVQDYSNKYYQVN</sequence>
<dbReference type="EMBL" id="UINC01231813">
    <property type="protein sequence ID" value="SVE64514.1"/>
    <property type="molecule type" value="Genomic_DNA"/>
</dbReference>